<dbReference type="PROSITE" id="PS51462">
    <property type="entry name" value="NUDIX"/>
    <property type="match status" value="1"/>
</dbReference>
<sequence length="237" mass="26340">METDAPLAPLEDACTIVLLRDGPAGLEALMLERPNHSRTFGGAWVFPGGKVDPADRVDSAGGRLDVFAAAQVAGLRELAEETGQHLSLNDLVWLSQWTPMQHLPRRFRTWFMLAAAASDRVILNREEHDRYSWMSPAEALREHSAQEMTLVPPTWVTLHHLARMESVAQALEQGRSTAPFIYETQLLIPEPWIRPTGHGPAGLLWAGDEAYPGARDPAGARHRLTMTGLPWVFERTV</sequence>
<dbReference type="RefSeq" id="WP_103467209.1">
    <property type="nucleotide sequence ID" value="NZ_PPXC01000018.1"/>
</dbReference>
<dbReference type="GO" id="GO:0016818">
    <property type="term" value="F:hydrolase activity, acting on acid anhydrides, in phosphorus-containing anhydrides"/>
    <property type="evidence" value="ECO:0007669"/>
    <property type="project" value="InterPro"/>
</dbReference>
<proteinExistence type="predicted"/>
<dbReference type="PANTHER" id="PTHR12318">
    <property type="entry name" value="TESTOSTERONE-REGULATED PROTEIN RP2"/>
    <property type="match status" value="1"/>
</dbReference>
<keyword evidence="6" id="KW-0464">Manganese</keyword>
<keyword evidence="5" id="KW-0460">Magnesium</keyword>
<dbReference type="CDD" id="cd18870">
    <property type="entry name" value="NUDIX_AcylCoAdiphos_Nudt19"/>
    <property type="match status" value="1"/>
</dbReference>
<organism evidence="8 9">
    <name type="scientific">Arthrobacter glacialis</name>
    <dbReference type="NCBI Taxonomy" id="1664"/>
    <lineage>
        <taxon>Bacteria</taxon>
        <taxon>Bacillati</taxon>
        <taxon>Actinomycetota</taxon>
        <taxon>Actinomycetes</taxon>
        <taxon>Micrococcales</taxon>
        <taxon>Micrococcaceae</taxon>
        <taxon>Arthrobacter</taxon>
    </lineage>
</organism>
<evidence type="ECO:0000313" key="9">
    <source>
        <dbReference type="Proteomes" id="UP000237061"/>
    </source>
</evidence>
<evidence type="ECO:0000256" key="3">
    <source>
        <dbReference type="ARBA" id="ARBA00022723"/>
    </source>
</evidence>
<dbReference type="SUPFAM" id="SSF55811">
    <property type="entry name" value="Nudix"/>
    <property type="match status" value="1"/>
</dbReference>
<evidence type="ECO:0000256" key="5">
    <source>
        <dbReference type="ARBA" id="ARBA00022842"/>
    </source>
</evidence>
<keyword evidence="4" id="KW-0378">Hydrolase</keyword>
<gene>
    <name evidence="8" type="ORF">CVS27_17885</name>
</gene>
<comment type="cofactor">
    <cofactor evidence="2">
        <name>Mg(2+)</name>
        <dbReference type="ChEBI" id="CHEBI:18420"/>
    </cofactor>
</comment>
<dbReference type="GO" id="GO:0046872">
    <property type="term" value="F:metal ion binding"/>
    <property type="evidence" value="ECO:0007669"/>
    <property type="project" value="UniProtKB-KW"/>
</dbReference>
<dbReference type="AlphaFoldDB" id="A0A2S3ZS70"/>
<evidence type="ECO:0000256" key="2">
    <source>
        <dbReference type="ARBA" id="ARBA00001946"/>
    </source>
</evidence>
<comment type="cofactor">
    <cofactor evidence="1">
        <name>Mn(2+)</name>
        <dbReference type="ChEBI" id="CHEBI:29035"/>
    </cofactor>
</comment>
<dbReference type="InterPro" id="IPR015797">
    <property type="entry name" value="NUDIX_hydrolase-like_dom_sf"/>
</dbReference>
<comment type="caution">
    <text evidence="8">The sequence shown here is derived from an EMBL/GenBank/DDBJ whole genome shotgun (WGS) entry which is preliminary data.</text>
</comment>
<dbReference type="Pfam" id="PF00293">
    <property type="entry name" value="NUDIX"/>
    <property type="match status" value="1"/>
</dbReference>
<name>A0A2S3ZS70_ARTGL</name>
<dbReference type="EMBL" id="PPXC01000018">
    <property type="protein sequence ID" value="POH72050.1"/>
    <property type="molecule type" value="Genomic_DNA"/>
</dbReference>
<evidence type="ECO:0000256" key="6">
    <source>
        <dbReference type="ARBA" id="ARBA00023211"/>
    </source>
</evidence>
<dbReference type="Gene3D" id="3.90.79.10">
    <property type="entry name" value="Nucleoside Triphosphate Pyrophosphohydrolase"/>
    <property type="match status" value="2"/>
</dbReference>
<evidence type="ECO:0000256" key="1">
    <source>
        <dbReference type="ARBA" id="ARBA00001936"/>
    </source>
</evidence>
<dbReference type="InterPro" id="IPR000086">
    <property type="entry name" value="NUDIX_hydrolase_dom"/>
</dbReference>
<evidence type="ECO:0000313" key="8">
    <source>
        <dbReference type="EMBL" id="POH72050.1"/>
    </source>
</evidence>
<keyword evidence="3" id="KW-0479">Metal-binding</keyword>
<evidence type="ECO:0000259" key="7">
    <source>
        <dbReference type="PROSITE" id="PS51462"/>
    </source>
</evidence>
<reference evidence="8 9" key="1">
    <citation type="submission" date="2018-01" db="EMBL/GenBank/DDBJ databases">
        <title>Arthrobacter sp. nov., from glaciers in China.</title>
        <authorList>
            <person name="Liu Q."/>
            <person name="Xin Y.-H."/>
        </authorList>
    </citation>
    <scope>NUCLEOTIDE SEQUENCE [LARGE SCALE GENOMIC DNA]</scope>
    <source>
        <strain evidence="8 9">HLT2-12-2</strain>
    </source>
</reference>
<protein>
    <recommendedName>
        <fullName evidence="7">Nudix hydrolase domain-containing protein</fullName>
    </recommendedName>
</protein>
<keyword evidence="9" id="KW-1185">Reference proteome</keyword>
<accession>A0A2S3ZS70</accession>
<feature type="domain" description="Nudix hydrolase" evidence="7">
    <location>
        <begin position="9"/>
        <end position="158"/>
    </location>
</feature>
<dbReference type="InterPro" id="IPR039121">
    <property type="entry name" value="NUDT19"/>
</dbReference>
<dbReference type="PANTHER" id="PTHR12318:SF0">
    <property type="entry name" value="ACYL-COENZYME A DIPHOSPHATASE NUDT19"/>
    <property type="match status" value="1"/>
</dbReference>
<evidence type="ECO:0000256" key="4">
    <source>
        <dbReference type="ARBA" id="ARBA00022801"/>
    </source>
</evidence>
<dbReference type="Proteomes" id="UP000237061">
    <property type="component" value="Unassembled WGS sequence"/>
</dbReference>